<evidence type="ECO:0000259" key="2">
    <source>
        <dbReference type="Pfam" id="PF22483"/>
    </source>
</evidence>
<gene>
    <name evidence="3" type="ORF">NCTC13291_04165</name>
</gene>
<dbReference type="EMBL" id="UGVN01000002">
    <property type="protein sequence ID" value="SUE95282.1"/>
    <property type="molecule type" value="Genomic_DNA"/>
</dbReference>
<sequence length="193" mass="21554">MPDKGKVERPFRYVREDFFLARSFRSLDDLNAQFRQWLDQVANRRLHATTRRIVVEHFAEERPALRPLPAGPYEAVLGLERRITREGMVSVGGNLYSVPDGTRRRPVEVQVTASEVRILEAGMLIAAHPILDGRGRRRIAEGHRTLPPPHNSTTPREGAAKPPPQDAAASIASRSLAIYEAIGRRLAAGEPAR</sequence>
<feature type="domain" description="Transposase for insertion sequence element IS21-like C-terminal" evidence="2">
    <location>
        <begin position="68"/>
        <end position="138"/>
    </location>
</feature>
<evidence type="ECO:0000313" key="4">
    <source>
        <dbReference type="Proteomes" id="UP000254919"/>
    </source>
</evidence>
<reference evidence="3 4" key="1">
    <citation type="submission" date="2018-06" db="EMBL/GenBank/DDBJ databases">
        <authorList>
            <consortium name="Pathogen Informatics"/>
            <person name="Doyle S."/>
        </authorList>
    </citation>
    <scope>NUCLEOTIDE SEQUENCE [LARGE SCALE GENOMIC DNA]</scope>
    <source>
        <strain evidence="3 4">NCTC13291</strain>
    </source>
</reference>
<accession>A0A379PLZ9</accession>
<evidence type="ECO:0000256" key="1">
    <source>
        <dbReference type="SAM" id="MobiDB-lite"/>
    </source>
</evidence>
<dbReference type="InterPro" id="IPR054353">
    <property type="entry name" value="IstA-like_C"/>
</dbReference>
<evidence type="ECO:0000313" key="3">
    <source>
        <dbReference type="EMBL" id="SUE95282.1"/>
    </source>
</evidence>
<feature type="region of interest" description="Disordered" evidence="1">
    <location>
        <begin position="141"/>
        <end position="170"/>
    </location>
</feature>
<organism evidence="3 4">
    <name type="scientific">Roseomonas mucosa</name>
    <dbReference type="NCBI Taxonomy" id="207340"/>
    <lineage>
        <taxon>Bacteria</taxon>
        <taxon>Pseudomonadati</taxon>
        <taxon>Pseudomonadota</taxon>
        <taxon>Alphaproteobacteria</taxon>
        <taxon>Acetobacterales</taxon>
        <taxon>Roseomonadaceae</taxon>
        <taxon>Roseomonas</taxon>
    </lineage>
</organism>
<name>A0A379PLZ9_9PROT</name>
<dbReference type="PANTHER" id="PTHR35004">
    <property type="entry name" value="TRANSPOSASE RV3428C-RELATED"/>
    <property type="match status" value="1"/>
</dbReference>
<dbReference type="AlphaFoldDB" id="A0A379PLZ9"/>
<dbReference type="PANTHER" id="PTHR35004:SF6">
    <property type="entry name" value="TRANSPOSASE"/>
    <property type="match status" value="1"/>
</dbReference>
<protein>
    <submittedName>
        <fullName evidence="3">Transposase and inactivated derivatives</fullName>
    </submittedName>
</protein>
<proteinExistence type="predicted"/>
<dbReference type="Pfam" id="PF22483">
    <property type="entry name" value="Mu-transpos_C_2"/>
    <property type="match status" value="1"/>
</dbReference>
<dbReference type="Proteomes" id="UP000254919">
    <property type="component" value="Unassembled WGS sequence"/>
</dbReference>